<evidence type="ECO:0000313" key="8">
    <source>
        <dbReference type="EMBL" id="KKW34765.1"/>
    </source>
</evidence>
<dbReference type="EMBL" id="LCRM01000062">
    <property type="protein sequence ID" value="KKW34765.1"/>
    <property type="molecule type" value="Genomic_DNA"/>
</dbReference>
<evidence type="ECO:0000256" key="3">
    <source>
        <dbReference type="ARBA" id="ARBA00022763"/>
    </source>
</evidence>
<feature type="non-terminal residue" evidence="8">
    <location>
        <position position="170"/>
    </location>
</feature>
<dbReference type="InterPro" id="IPR012340">
    <property type="entry name" value="NA-bd_OB-fold"/>
</dbReference>
<dbReference type="PANTHER" id="PTHR33991">
    <property type="entry name" value="DNA REPAIR PROTEIN RECO"/>
    <property type="match status" value="1"/>
</dbReference>
<evidence type="ECO:0000256" key="2">
    <source>
        <dbReference type="ARBA" id="ARBA00021310"/>
    </source>
</evidence>
<dbReference type="GO" id="GO:0006310">
    <property type="term" value="P:DNA recombination"/>
    <property type="evidence" value="ECO:0007669"/>
    <property type="project" value="UniProtKB-KW"/>
</dbReference>
<dbReference type="Proteomes" id="UP000034290">
    <property type="component" value="Unassembled WGS sequence"/>
</dbReference>
<comment type="caution">
    <text evidence="8">The sequence shown here is derived from an EMBL/GenBank/DDBJ whole genome shotgun (WGS) entry which is preliminary data.</text>
</comment>
<dbReference type="Pfam" id="PF02565">
    <property type="entry name" value="RecO_C"/>
    <property type="match status" value="1"/>
</dbReference>
<evidence type="ECO:0000313" key="9">
    <source>
        <dbReference type="Proteomes" id="UP000034290"/>
    </source>
</evidence>
<dbReference type="InterPro" id="IPR022572">
    <property type="entry name" value="DNA_rep/recomb_RecO_N"/>
</dbReference>
<sequence>MARVEHVTGIILERRPLMEHDRRLTVWTKEAGKLEPVAKGTLKPESKLAGSLEPLTEVRLSLTRGRTDRVISSTIIQSWPGLRQDLRALAAASFAAQAVSRLTQVGLPDPALFSLLQDCLSSLDDQAVAKHPLIVRKFLWRLFDRLGFRPRLDACVRCNKTLPAGGYYSA</sequence>
<evidence type="ECO:0000256" key="1">
    <source>
        <dbReference type="ARBA" id="ARBA00007452"/>
    </source>
</evidence>
<evidence type="ECO:0000256" key="5">
    <source>
        <dbReference type="ARBA" id="ARBA00023204"/>
    </source>
</evidence>
<keyword evidence="5" id="KW-0234">DNA repair</keyword>
<dbReference type="Gene3D" id="2.40.50.140">
    <property type="entry name" value="Nucleic acid-binding proteins"/>
    <property type="match status" value="1"/>
</dbReference>
<organism evidence="8 9">
    <name type="scientific">Candidatus Giovannonibacteria bacterium GW2011_GWA2_53_7</name>
    <dbReference type="NCBI Taxonomy" id="1618650"/>
    <lineage>
        <taxon>Bacteria</taxon>
        <taxon>Candidatus Giovannoniibacteriota</taxon>
    </lineage>
</organism>
<keyword evidence="4" id="KW-0233">DNA recombination</keyword>
<dbReference type="Gene3D" id="1.20.1440.120">
    <property type="entry name" value="Recombination protein O, C-terminal domain"/>
    <property type="match status" value="1"/>
</dbReference>
<gene>
    <name evidence="8" type="ORF">UY81_C0062G0007</name>
</gene>
<comment type="similarity">
    <text evidence="1">Belongs to the RecO family.</text>
</comment>
<evidence type="ECO:0000256" key="6">
    <source>
        <dbReference type="ARBA" id="ARBA00033409"/>
    </source>
</evidence>
<proteinExistence type="inferred from homology"/>
<dbReference type="PANTHER" id="PTHR33991:SF1">
    <property type="entry name" value="DNA REPAIR PROTEIN RECO"/>
    <property type="match status" value="1"/>
</dbReference>
<dbReference type="Pfam" id="PF11967">
    <property type="entry name" value="RecO_N"/>
    <property type="match status" value="1"/>
</dbReference>
<dbReference type="GO" id="GO:0006302">
    <property type="term" value="P:double-strand break repair"/>
    <property type="evidence" value="ECO:0007669"/>
    <property type="project" value="TreeGrafter"/>
</dbReference>
<dbReference type="InterPro" id="IPR042242">
    <property type="entry name" value="RecO_C"/>
</dbReference>
<dbReference type="SUPFAM" id="SSF57863">
    <property type="entry name" value="ArfGap/RecO-like zinc finger"/>
    <property type="match status" value="1"/>
</dbReference>
<protein>
    <recommendedName>
        <fullName evidence="2">DNA repair protein RecO</fullName>
    </recommendedName>
    <alternativeName>
        <fullName evidence="6">Recombination protein O</fullName>
    </alternativeName>
</protein>
<evidence type="ECO:0000259" key="7">
    <source>
        <dbReference type="Pfam" id="PF11967"/>
    </source>
</evidence>
<accession>A0A0G1XV13</accession>
<dbReference type="NCBIfam" id="TIGR00613">
    <property type="entry name" value="reco"/>
    <property type="match status" value="1"/>
</dbReference>
<dbReference type="AlphaFoldDB" id="A0A0G1XV13"/>
<dbReference type="InterPro" id="IPR003717">
    <property type="entry name" value="RecO"/>
</dbReference>
<reference evidence="8 9" key="1">
    <citation type="journal article" date="2015" name="Nature">
        <title>rRNA introns, odd ribosomes, and small enigmatic genomes across a large radiation of phyla.</title>
        <authorList>
            <person name="Brown C.T."/>
            <person name="Hug L.A."/>
            <person name="Thomas B.C."/>
            <person name="Sharon I."/>
            <person name="Castelle C.J."/>
            <person name="Singh A."/>
            <person name="Wilkins M.J."/>
            <person name="Williams K.H."/>
            <person name="Banfield J.F."/>
        </authorList>
    </citation>
    <scope>NUCLEOTIDE SEQUENCE [LARGE SCALE GENOMIC DNA]</scope>
</reference>
<name>A0A0G1XV13_9BACT</name>
<evidence type="ECO:0000256" key="4">
    <source>
        <dbReference type="ARBA" id="ARBA00023172"/>
    </source>
</evidence>
<dbReference type="GO" id="GO:0043590">
    <property type="term" value="C:bacterial nucleoid"/>
    <property type="evidence" value="ECO:0007669"/>
    <property type="project" value="TreeGrafter"/>
</dbReference>
<keyword evidence="3" id="KW-0227">DNA damage</keyword>
<feature type="domain" description="DNA replication/recombination mediator RecO N-terminal" evidence="7">
    <location>
        <begin position="6"/>
        <end position="71"/>
    </location>
</feature>
<dbReference type="InterPro" id="IPR037278">
    <property type="entry name" value="ARFGAP/RecO"/>
</dbReference>
<dbReference type="SUPFAM" id="SSF50249">
    <property type="entry name" value="Nucleic acid-binding proteins"/>
    <property type="match status" value="1"/>
</dbReference>